<feature type="compositionally biased region" description="Basic and acidic residues" evidence="1">
    <location>
        <begin position="169"/>
        <end position="180"/>
    </location>
</feature>
<dbReference type="AlphaFoldDB" id="A0A159Z4U3"/>
<dbReference type="SUPFAM" id="SSF50346">
    <property type="entry name" value="PRC-barrel domain"/>
    <property type="match status" value="1"/>
</dbReference>
<evidence type="ECO:0000256" key="1">
    <source>
        <dbReference type="SAM" id="MobiDB-lite"/>
    </source>
</evidence>
<dbReference type="STRING" id="1335048.AKL17_2114"/>
<evidence type="ECO:0000313" key="3">
    <source>
        <dbReference type="EMBL" id="AMY69360.1"/>
    </source>
</evidence>
<accession>A0A159Z4U3</accession>
<evidence type="ECO:0000256" key="2">
    <source>
        <dbReference type="SAM" id="SignalP"/>
    </source>
</evidence>
<dbReference type="Gene3D" id="2.30.30.240">
    <property type="entry name" value="PRC-barrel domain"/>
    <property type="match status" value="1"/>
</dbReference>
<feature type="region of interest" description="Disordered" evidence="1">
    <location>
        <begin position="154"/>
        <end position="180"/>
    </location>
</feature>
<keyword evidence="4" id="KW-1185">Reference proteome</keyword>
<proteinExistence type="predicted"/>
<evidence type="ECO:0000313" key="4">
    <source>
        <dbReference type="Proteomes" id="UP000076128"/>
    </source>
</evidence>
<reference evidence="3 4" key="1">
    <citation type="submission" date="2015-09" db="EMBL/GenBank/DDBJ databases">
        <title>Complete genome sequence of Defluviimonas alba cai42t isolated from an oilfield in Xinjiang.</title>
        <authorList>
            <person name="Geng S."/>
            <person name="Pan X."/>
            <person name="Wu X."/>
        </authorList>
    </citation>
    <scope>NUCLEOTIDE SEQUENCE [LARGE SCALE GENOMIC DNA]</scope>
    <source>
        <strain evidence="4">cai42</strain>
    </source>
</reference>
<name>A0A159Z4U3_9RHOB</name>
<dbReference type="Proteomes" id="UP000076128">
    <property type="component" value="Chromosome"/>
</dbReference>
<dbReference type="InterPro" id="IPR011033">
    <property type="entry name" value="PRC_barrel-like_sf"/>
</dbReference>
<dbReference type="EMBL" id="CP012661">
    <property type="protein sequence ID" value="AMY69360.1"/>
    <property type="molecule type" value="Genomic_DNA"/>
</dbReference>
<sequence length="180" mass="18442">MTRWQLRIAALAMLGATAALAQMVAPVSAPRADQPAGAAAAASPPLPQALHAAQRTGPVLLGTDTLRRARVQDAEGAPLGAIRDFVLVPGEGDAGRISHVVMGLGGVFGLGRHAVAVPYSELQITPAADGALRIRLPWTEAQLRSVPAWDPANPASLGLSGPGDMVLDSARDPDAGMEAR</sequence>
<feature type="signal peptide" evidence="2">
    <location>
        <begin position="1"/>
        <end position="21"/>
    </location>
</feature>
<organism evidence="3 4">
    <name type="scientific">Frigidibacter mobilis</name>
    <dbReference type="NCBI Taxonomy" id="1335048"/>
    <lineage>
        <taxon>Bacteria</taxon>
        <taxon>Pseudomonadati</taxon>
        <taxon>Pseudomonadota</taxon>
        <taxon>Alphaproteobacteria</taxon>
        <taxon>Rhodobacterales</taxon>
        <taxon>Paracoccaceae</taxon>
        <taxon>Frigidibacter</taxon>
    </lineage>
</organism>
<keyword evidence="2" id="KW-0732">Signal</keyword>
<gene>
    <name evidence="3" type="ORF">AKL17_2114</name>
</gene>
<protein>
    <submittedName>
        <fullName evidence="3">Uncharacterized protein</fullName>
    </submittedName>
</protein>
<dbReference type="KEGG" id="daa:AKL17_2114"/>
<feature type="chain" id="PRO_5007811464" evidence="2">
    <location>
        <begin position="22"/>
        <end position="180"/>
    </location>
</feature>